<dbReference type="STRING" id="1121256.SAMN02746089_02612"/>
<dbReference type="OrthoDB" id="9797709at2"/>
<dbReference type="PANTHER" id="PTHR43283">
    <property type="entry name" value="BETA-LACTAMASE-RELATED"/>
    <property type="match status" value="1"/>
</dbReference>
<dbReference type="Gene3D" id="3.40.710.10">
    <property type="entry name" value="DD-peptidase/beta-lactamase superfamily"/>
    <property type="match status" value="1"/>
</dbReference>
<proteinExistence type="predicted"/>
<dbReference type="SUPFAM" id="SSF56601">
    <property type="entry name" value="beta-lactamase/transpeptidase-like"/>
    <property type="match status" value="1"/>
</dbReference>
<name>A0A1M5ET32_9THEO</name>
<dbReference type="InterPro" id="IPR050789">
    <property type="entry name" value="Diverse_Enzym_Activities"/>
</dbReference>
<dbReference type="Proteomes" id="UP000184088">
    <property type="component" value="Unassembled WGS sequence"/>
</dbReference>
<evidence type="ECO:0000313" key="3">
    <source>
        <dbReference type="Proteomes" id="UP000184088"/>
    </source>
</evidence>
<feature type="domain" description="Beta-lactamase-related" evidence="1">
    <location>
        <begin position="38"/>
        <end position="299"/>
    </location>
</feature>
<sequence length="483" mass="54178">MVNSYNMPRSTPEEQGISSTAIISFLDAIEKNKLELHSFMLVRHGYIVAEGWWAPYRPEYPHSLFSLSKSFTSTAVGFAIAEGLLSINDSVVSFFPEDAPEVIDKNLASMQIKHLLTMSTGHAKDTVEYLLNDREGNWVKAFLKLPVDYEPGTHFVYNSGASYMLSAIVQKVTGQTLLEYLKPRLFEPLGIENPKWEICPKGINTGGWGLSLKTEDIAKFGQTYLSGGIYNGKQVIPPEWVKEATAKHIDNGSNENSDWEQGYGYQFWRCRHNAYRGDGAFGQFCVVMPEQDAVIAITSGLEDMQAVLNQIWENILPAMVNDHIPPNKDAHEMLSHRLSTLALNPPNIKPHSQTAGEISGKHYVFEENDIGINAISLEFDDEICQISLWKDSEKEKLICGIGKWVHGEITTPNIPLVPKGKVSVVTAGTWSDKDTFMITCRLIETPFYITTIMHFDNDQVKIESKLNVSFGQKEFPAIYGKIM</sequence>
<dbReference type="EMBL" id="FQVH01000048">
    <property type="protein sequence ID" value="SHF82182.1"/>
    <property type="molecule type" value="Genomic_DNA"/>
</dbReference>
<evidence type="ECO:0000259" key="1">
    <source>
        <dbReference type="Pfam" id="PF00144"/>
    </source>
</evidence>
<organism evidence="2 3">
    <name type="scientific">Caldanaerobius fijiensis DSM 17918</name>
    <dbReference type="NCBI Taxonomy" id="1121256"/>
    <lineage>
        <taxon>Bacteria</taxon>
        <taxon>Bacillati</taxon>
        <taxon>Bacillota</taxon>
        <taxon>Clostridia</taxon>
        <taxon>Thermoanaerobacterales</taxon>
        <taxon>Thermoanaerobacteraceae</taxon>
        <taxon>Caldanaerobius</taxon>
    </lineage>
</organism>
<dbReference type="InterPro" id="IPR001466">
    <property type="entry name" value="Beta-lactam-related"/>
</dbReference>
<gene>
    <name evidence="2" type="ORF">SAMN02746089_02612</name>
</gene>
<protein>
    <submittedName>
        <fullName evidence="2">CubicO group peptidase, beta-lactamase class C family</fullName>
    </submittedName>
</protein>
<reference evidence="2 3" key="1">
    <citation type="submission" date="2016-11" db="EMBL/GenBank/DDBJ databases">
        <authorList>
            <person name="Jaros S."/>
            <person name="Januszkiewicz K."/>
            <person name="Wedrychowicz H."/>
        </authorList>
    </citation>
    <scope>NUCLEOTIDE SEQUENCE [LARGE SCALE GENOMIC DNA]</scope>
    <source>
        <strain evidence="2 3">DSM 17918</strain>
    </source>
</reference>
<accession>A0A1M5ET32</accession>
<dbReference type="InterPro" id="IPR012338">
    <property type="entry name" value="Beta-lactam/transpept-like"/>
</dbReference>
<dbReference type="AlphaFoldDB" id="A0A1M5ET32"/>
<dbReference type="Pfam" id="PF00144">
    <property type="entry name" value="Beta-lactamase"/>
    <property type="match status" value="1"/>
</dbReference>
<dbReference type="PANTHER" id="PTHR43283:SF7">
    <property type="entry name" value="BETA-LACTAMASE-RELATED DOMAIN-CONTAINING PROTEIN"/>
    <property type="match status" value="1"/>
</dbReference>
<evidence type="ECO:0000313" key="2">
    <source>
        <dbReference type="EMBL" id="SHF82182.1"/>
    </source>
</evidence>
<dbReference type="RefSeq" id="WP_073346306.1">
    <property type="nucleotide sequence ID" value="NZ_FQVH01000048.1"/>
</dbReference>
<keyword evidence="3" id="KW-1185">Reference proteome</keyword>